<keyword evidence="2" id="KW-1185">Reference proteome</keyword>
<gene>
    <name evidence="1" type="ORF">JOC74_004156</name>
</gene>
<accession>A0ABS4D1Z5</accession>
<dbReference type="SUPFAM" id="SSF52540">
    <property type="entry name" value="P-loop containing nucleoside triphosphate hydrolases"/>
    <property type="match status" value="1"/>
</dbReference>
<proteinExistence type="predicted"/>
<evidence type="ECO:0000313" key="2">
    <source>
        <dbReference type="Proteomes" id="UP000674416"/>
    </source>
</evidence>
<evidence type="ECO:0000313" key="1">
    <source>
        <dbReference type="EMBL" id="MBP1083628.1"/>
    </source>
</evidence>
<reference evidence="1 2" key="1">
    <citation type="submission" date="2021-01" db="EMBL/GenBank/DDBJ databases">
        <title>Genomic Encyclopedia of Type Strains, Phase IV (KMG-IV): sequencing the most valuable type-strain genomes for metagenomic binning, comparative biology and taxonomic classification.</title>
        <authorList>
            <person name="Goeker M."/>
        </authorList>
    </citation>
    <scope>NUCLEOTIDE SEQUENCE [LARGE SCALE GENOMIC DNA]</scope>
    <source>
        <strain evidence="1 2">DSM 103394</strain>
    </source>
</reference>
<name>A0ABS4D1Z5_9BACI</name>
<dbReference type="EMBL" id="JAFDST010000006">
    <property type="protein sequence ID" value="MBP1083628.1"/>
    <property type="molecule type" value="Genomic_DNA"/>
</dbReference>
<sequence>MENALIEVKELKKAYGNKVVLNGLSFNLARGSIFALLGENNNRPLKV</sequence>
<protein>
    <submittedName>
        <fullName evidence="1">ABC-type multidrug transport system ATPase subunit</fullName>
    </submittedName>
</protein>
<dbReference type="Gene3D" id="3.40.50.300">
    <property type="entry name" value="P-loop containing nucleotide triphosphate hydrolases"/>
    <property type="match status" value="1"/>
</dbReference>
<comment type="caution">
    <text evidence="1">The sequence shown here is derived from an EMBL/GenBank/DDBJ whole genome shotgun (WGS) entry which is preliminary data.</text>
</comment>
<dbReference type="InterPro" id="IPR027417">
    <property type="entry name" value="P-loop_NTPase"/>
</dbReference>
<organism evidence="1 2">
    <name type="scientific">Bacillus capparidis</name>
    <dbReference type="NCBI Taxonomy" id="1840411"/>
    <lineage>
        <taxon>Bacteria</taxon>
        <taxon>Bacillati</taxon>
        <taxon>Bacillota</taxon>
        <taxon>Bacilli</taxon>
        <taxon>Bacillales</taxon>
        <taxon>Bacillaceae</taxon>
        <taxon>Bacillus</taxon>
    </lineage>
</organism>
<dbReference type="RefSeq" id="WP_192841163.1">
    <property type="nucleotide sequence ID" value="NZ_JAFDST010000006.1"/>
</dbReference>
<dbReference type="Proteomes" id="UP000674416">
    <property type="component" value="Unassembled WGS sequence"/>
</dbReference>